<keyword evidence="9" id="KW-0812">Transmembrane</keyword>
<dbReference type="GO" id="GO:0033627">
    <property type="term" value="P:cell adhesion mediated by integrin"/>
    <property type="evidence" value="ECO:0007669"/>
    <property type="project" value="TreeGrafter"/>
</dbReference>
<dbReference type="InterPro" id="IPR032695">
    <property type="entry name" value="Integrin_dom_sf"/>
</dbReference>
<evidence type="ECO:0000313" key="12">
    <source>
        <dbReference type="Ensembl" id="ENSSPUP00000011028.1"/>
    </source>
</evidence>
<comment type="subcellular location">
    <subcellularLocation>
        <location evidence="1">Membrane</location>
        <topology evidence="1">Single-pass type I membrane protein</topology>
    </subcellularLocation>
</comment>
<dbReference type="Pfam" id="PF20805">
    <property type="entry name" value="Integrin_A_Ig_2"/>
    <property type="match status" value="1"/>
</dbReference>
<keyword evidence="13" id="KW-1185">Reference proteome</keyword>
<proteinExistence type="inferred from homology"/>
<dbReference type="Pfam" id="PF00357">
    <property type="entry name" value="Integrin_alpha"/>
    <property type="match status" value="1"/>
</dbReference>
<dbReference type="Proteomes" id="UP000694392">
    <property type="component" value="Unplaced"/>
</dbReference>
<name>A0A8D0GRT3_SPHPU</name>
<feature type="compositionally biased region" description="Polar residues" evidence="8">
    <location>
        <begin position="410"/>
        <end position="419"/>
    </location>
</feature>
<accession>A0A8D0GRT3</accession>
<evidence type="ECO:0008006" key="14">
    <source>
        <dbReference type="Google" id="ProtNLM"/>
    </source>
</evidence>
<dbReference type="Gene3D" id="2.60.40.1460">
    <property type="entry name" value="Integrin domains. Chain A, domain 2"/>
    <property type="match status" value="1"/>
</dbReference>
<dbReference type="Gene3D" id="2.60.40.1510">
    <property type="entry name" value="ntegrin, alpha v. Chain A, domain 3"/>
    <property type="match status" value="1"/>
</dbReference>
<keyword evidence="6" id="KW-0675">Receptor</keyword>
<dbReference type="GeneTree" id="ENSGT00940000154838"/>
<evidence type="ECO:0000259" key="10">
    <source>
        <dbReference type="Pfam" id="PF20805"/>
    </source>
</evidence>
<evidence type="ECO:0000256" key="9">
    <source>
        <dbReference type="SAM" id="Phobius"/>
    </source>
</evidence>
<evidence type="ECO:0000313" key="13">
    <source>
        <dbReference type="Proteomes" id="UP000694392"/>
    </source>
</evidence>
<protein>
    <recommendedName>
        <fullName evidence="14">Integrin alpha-M-like</fullName>
    </recommendedName>
</protein>
<dbReference type="PANTHER" id="PTHR23220">
    <property type="entry name" value="INTEGRIN ALPHA"/>
    <property type="match status" value="1"/>
</dbReference>
<dbReference type="GO" id="GO:0007229">
    <property type="term" value="P:integrin-mediated signaling pathway"/>
    <property type="evidence" value="ECO:0007669"/>
    <property type="project" value="UniProtKB-KW"/>
</dbReference>
<feature type="domain" description="Integrin alpha second immunoglobulin-like" evidence="10">
    <location>
        <begin position="68"/>
        <end position="130"/>
    </location>
</feature>
<organism evidence="12 13">
    <name type="scientific">Sphenodon punctatus</name>
    <name type="common">Tuatara</name>
    <name type="synonym">Hatteria punctata</name>
    <dbReference type="NCBI Taxonomy" id="8508"/>
    <lineage>
        <taxon>Eukaryota</taxon>
        <taxon>Metazoa</taxon>
        <taxon>Chordata</taxon>
        <taxon>Craniata</taxon>
        <taxon>Vertebrata</taxon>
        <taxon>Euteleostomi</taxon>
        <taxon>Lepidosauria</taxon>
        <taxon>Sphenodontia</taxon>
        <taxon>Sphenodontidae</taxon>
        <taxon>Sphenodon</taxon>
    </lineage>
</organism>
<dbReference type="Gene3D" id="2.60.40.1530">
    <property type="entry name" value="ntegrin, alpha v. Chain A, domain 4"/>
    <property type="match status" value="1"/>
</dbReference>
<dbReference type="PANTHER" id="PTHR23220:SF118">
    <property type="entry name" value="INTEGRIN ALPHA-X"/>
    <property type="match status" value="1"/>
</dbReference>
<dbReference type="FunFam" id="1.20.5.930:FF:000004">
    <property type="entry name" value="Integrin subunit alpha M"/>
    <property type="match status" value="1"/>
</dbReference>
<keyword evidence="4" id="KW-0401">Integrin</keyword>
<evidence type="ECO:0000256" key="2">
    <source>
        <dbReference type="ARBA" id="ARBA00008054"/>
    </source>
</evidence>
<keyword evidence="9" id="KW-1133">Transmembrane helix</keyword>
<dbReference type="GO" id="GO:0098609">
    <property type="term" value="P:cell-cell adhesion"/>
    <property type="evidence" value="ECO:0007669"/>
    <property type="project" value="TreeGrafter"/>
</dbReference>
<dbReference type="InterPro" id="IPR048285">
    <property type="entry name" value="Integrin_alpha_Ig-like_2"/>
</dbReference>
<reference evidence="12" key="1">
    <citation type="submission" date="2025-08" db="UniProtKB">
        <authorList>
            <consortium name="Ensembl"/>
        </authorList>
    </citation>
    <scope>IDENTIFICATION</scope>
</reference>
<sequence>MRRHSCFKTVCLSPTPQSCTEDTLNPLVLRVNYTLTGLPIANTRNLRPILSQDSPQNTSYELHFEKNCGTDSVCEDKLQMSFNFSGLATLVVGLTPELNITVHIQNSGEDSYSTVIHFRSPQALSYRKVALLQAVFVATFDVAPDADLGDRLQVTGNAHSENGLPMTPAMSHHAELPIKYAIYVIVTSTESSTKYVNFSAGQEGASQSVVHRYEVKNLRERSIPVSLTLQFPVKLNGIRIWDPTHVALPETPQLVQCTKEELSPHNKDFVKQMKERPLLDCSVAVCQKVSCSISSLRRQQPLEFTIKGNVSFAWLSQTQQQKVTLLSTAKIEYNQAKYTQKEGFTEQQVQTVVERIEVYNYLPMIIGASVGGLILLALITAALYKLGFFKRQYKQMMEKPVDEDTGGDGASQTCNTPNQ</sequence>
<dbReference type="Pfam" id="PF21520">
    <property type="entry name" value="ITGAX-like_Ig_3"/>
    <property type="match status" value="1"/>
</dbReference>
<dbReference type="Ensembl" id="ENSSPUT00000011757.1">
    <property type="protein sequence ID" value="ENSSPUP00000011028.1"/>
    <property type="gene ID" value="ENSSPUG00000007830.1"/>
</dbReference>
<reference evidence="12" key="2">
    <citation type="submission" date="2025-09" db="UniProtKB">
        <authorList>
            <consortium name="Ensembl"/>
        </authorList>
    </citation>
    <scope>IDENTIFICATION</scope>
</reference>
<feature type="transmembrane region" description="Helical" evidence="9">
    <location>
        <begin position="361"/>
        <end position="384"/>
    </location>
</feature>
<dbReference type="PROSITE" id="PS00242">
    <property type="entry name" value="INTEGRIN_ALPHA"/>
    <property type="match status" value="1"/>
</dbReference>
<dbReference type="GO" id="GO:0008305">
    <property type="term" value="C:integrin complex"/>
    <property type="evidence" value="ECO:0007669"/>
    <property type="project" value="InterPro"/>
</dbReference>
<feature type="region of interest" description="Disordered" evidence="8">
    <location>
        <begin position="400"/>
        <end position="419"/>
    </location>
</feature>
<comment type="similarity">
    <text evidence="2">Belongs to the integrin alpha chain family.</text>
</comment>
<evidence type="ECO:0000256" key="6">
    <source>
        <dbReference type="ARBA" id="ARBA00023170"/>
    </source>
</evidence>
<dbReference type="AlphaFoldDB" id="A0A8D0GRT3"/>
<dbReference type="Gene3D" id="1.20.5.930">
    <property type="entry name" value="Bicelle-embedded integrin alpha(iib) transmembrane segment"/>
    <property type="match status" value="1"/>
</dbReference>
<evidence type="ECO:0000256" key="8">
    <source>
        <dbReference type="SAM" id="MobiDB-lite"/>
    </source>
</evidence>
<dbReference type="GO" id="GO:0005178">
    <property type="term" value="F:integrin binding"/>
    <property type="evidence" value="ECO:0007669"/>
    <property type="project" value="TreeGrafter"/>
</dbReference>
<keyword evidence="5 9" id="KW-0472">Membrane</keyword>
<keyword evidence="7" id="KW-0325">Glycoprotein</keyword>
<dbReference type="GO" id="GO:0007160">
    <property type="term" value="P:cell-matrix adhesion"/>
    <property type="evidence" value="ECO:0007669"/>
    <property type="project" value="TreeGrafter"/>
</dbReference>
<evidence type="ECO:0000256" key="7">
    <source>
        <dbReference type="ARBA" id="ARBA00023180"/>
    </source>
</evidence>
<feature type="domain" description="Integrin alpha-X-like third Ig-like" evidence="11">
    <location>
        <begin position="179"/>
        <end position="357"/>
    </location>
</feature>
<dbReference type="GO" id="GO:0009897">
    <property type="term" value="C:external side of plasma membrane"/>
    <property type="evidence" value="ECO:0007669"/>
    <property type="project" value="TreeGrafter"/>
</dbReference>
<keyword evidence="3" id="KW-0130">Cell adhesion</keyword>
<dbReference type="PRINTS" id="PR01185">
    <property type="entry name" value="INTEGRINA"/>
</dbReference>
<dbReference type="InterPro" id="IPR000413">
    <property type="entry name" value="Integrin_alpha"/>
</dbReference>
<dbReference type="SUPFAM" id="SSF69179">
    <property type="entry name" value="Integrin domains"/>
    <property type="match status" value="3"/>
</dbReference>
<dbReference type="InterPro" id="IPR048633">
    <property type="entry name" value="ITGAX-like_Ig_3"/>
</dbReference>
<evidence type="ECO:0000256" key="5">
    <source>
        <dbReference type="ARBA" id="ARBA00023136"/>
    </source>
</evidence>
<evidence type="ECO:0000256" key="4">
    <source>
        <dbReference type="ARBA" id="ARBA00023037"/>
    </source>
</evidence>
<evidence type="ECO:0000259" key="11">
    <source>
        <dbReference type="Pfam" id="PF21520"/>
    </source>
</evidence>
<evidence type="ECO:0000256" key="1">
    <source>
        <dbReference type="ARBA" id="ARBA00004479"/>
    </source>
</evidence>
<dbReference type="InterPro" id="IPR018184">
    <property type="entry name" value="Integrin_alpha_C_CS"/>
</dbReference>
<evidence type="ECO:0000256" key="3">
    <source>
        <dbReference type="ARBA" id="ARBA00022889"/>
    </source>
</evidence>